<evidence type="ECO:0000256" key="1">
    <source>
        <dbReference type="SAM" id="Phobius"/>
    </source>
</evidence>
<evidence type="ECO:0000313" key="2">
    <source>
        <dbReference type="EMBL" id="MBD2705603.1"/>
    </source>
</evidence>
<dbReference type="AlphaFoldDB" id="A0A927AW79"/>
<keyword evidence="1" id="KW-0812">Transmembrane</keyword>
<keyword evidence="1" id="KW-0472">Membrane</keyword>
<dbReference type="RefSeq" id="WP_190893204.1">
    <property type="nucleotide sequence ID" value="NZ_JACWZY010000062.1"/>
</dbReference>
<gene>
    <name evidence="2" type="ORF">IC229_33655</name>
</gene>
<name>A0A927AW79_9BACT</name>
<sequence>MKNISSEIQFILNTILSFVCFGIANLWQRVRNLERKDYLEAISIKGVGSLTKDHIITYAQKQPHRISMVIPEANILHLSDITLEQRGLSLPYITVSGIKAAFVQLTFNSEGFIETIHIESEQS</sequence>
<proteinExistence type="predicted"/>
<organism evidence="2 3">
    <name type="scientific">Spirosoma profusum</name>
    <dbReference type="NCBI Taxonomy" id="2771354"/>
    <lineage>
        <taxon>Bacteria</taxon>
        <taxon>Pseudomonadati</taxon>
        <taxon>Bacteroidota</taxon>
        <taxon>Cytophagia</taxon>
        <taxon>Cytophagales</taxon>
        <taxon>Cytophagaceae</taxon>
        <taxon>Spirosoma</taxon>
    </lineage>
</organism>
<reference evidence="2" key="1">
    <citation type="submission" date="2020-09" db="EMBL/GenBank/DDBJ databases">
        <authorList>
            <person name="Kim M.K."/>
        </authorList>
    </citation>
    <scope>NUCLEOTIDE SEQUENCE</scope>
    <source>
        <strain evidence="2">BT702</strain>
    </source>
</reference>
<protein>
    <submittedName>
        <fullName evidence="2">Uncharacterized protein</fullName>
    </submittedName>
</protein>
<feature type="transmembrane region" description="Helical" evidence="1">
    <location>
        <begin position="6"/>
        <end position="27"/>
    </location>
</feature>
<accession>A0A927AW79</accession>
<keyword evidence="1" id="KW-1133">Transmembrane helix</keyword>
<dbReference type="EMBL" id="JACWZY010000062">
    <property type="protein sequence ID" value="MBD2705603.1"/>
    <property type="molecule type" value="Genomic_DNA"/>
</dbReference>
<comment type="caution">
    <text evidence="2">The sequence shown here is derived from an EMBL/GenBank/DDBJ whole genome shotgun (WGS) entry which is preliminary data.</text>
</comment>
<evidence type="ECO:0000313" key="3">
    <source>
        <dbReference type="Proteomes" id="UP000598820"/>
    </source>
</evidence>
<keyword evidence="3" id="KW-1185">Reference proteome</keyword>
<dbReference type="Proteomes" id="UP000598820">
    <property type="component" value="Unassembled WGS sequence"/>
</dbReference>